<name>A0A0A9GSR8_ARUDO</name>
<dbReference type="AlphaFoldDB" id="A0A0A9GSR8"/>
<dbReference type="EMBL" id="GBRH01174298">
    <property type="protein sequence ID" value="JAE23598.1"/>
    <property type="molecule type" value="Transcribed_RNA"/>
</dbReference>
<reference evidence="1" key="2">
    <citation type="journal article" date="2015" name="Data Brief">
        <title>Shoot transcriptome of the giant reed, Arundo donax.</title>
        <authorList>
            <person name="Barrero R.A."/>
            <person name="Guerrero F.D."/>
            <person name="Moolhuijzen P."/>
            <person name="Goolsby J.A."/>
            <person name="Tidwell J."/>
            <person name="Bellgard S.E."/>
            <person name="Bellgard M.I."/>
        </authorList>
    </citation>
    <scope>NUCLEOTIDE SEQUENCE</scope>
    <source>
        <tissue evidence="1">Shoot tissue taken approximately 20 cm above the soil surface</tissue>
    </source>
</reference>
<reference evidence="1" key="1">
    <citation type="submission" date="2014-09" db="EMBL/GenBank/DDBJ databases">
        <authorList>
            <person name="Magalhaes I.L.F."/>
            <person name="Oliveira U."/>
            <person name="Santos F.R."/>
            <person name="Vidigal T.H.D.A."/>
            <person name="Brescovit A.D."/>
            <person name="Santos A.J."/>
        </authorList>
    </citation>
    <scope>NUCLEOTIDE SEQUENCE</scope>
    <source>
        <tissue evidence="1">Shoot tissue taken approximately 20 cm above the soil surface</tissue>
    </source>
</reference>
<evidence type="ECO:0000313" key="1">
    <source>
        <dbReference type="EMBL" id="JAE23598.1"/>
    </source>
</evidence>
<sequence length="38" mass="4416">MLVFFASSSTRRPPPHNCQNSMSTCMWEQRISCLRSIL</sequence>
<proteinExistence type="predicted"/>
<protein>
    <submittedName>
        <fullName evidence="1">Uncharacterized protein</fullName>
    </submittedName>
</protein>
<organism evidence="1">
    <name type="scientific">Arundo donax</name>
    <name type="common">Giant reed</name>
    <name type="synonym">Donax arundinaceus</name>
    <dbReference type="NCBI Taxonomy" id="35708"/>
    <lineage>
        <taxon>Eukaryota</taxon>
        <taxon>Viridiplantae</taxon>
        <taxon>Streptophyta</taxon>
        <taxon>Embryophyta</taxon>
        <taxon>Tracheophyta</taxon>
        <taxon>Spermatophyta</taxon>
        <taxon>Magnoliopsida</taxon>
        <taxon>Liliopsida</taxon>
        <taxon>Poales</taxon>
        <taxon>Poaceae</taxon>
        <taxon>PACMAD clade</taxon>
        <taxon>Arundinoideae</taxon>
        <taxon>Arundineae</taxon>
        <taxon>Arundo</taxon>
    </lineage>
</organism>
<accession>A0A0A9GSR8</accession>